<evidence type="ECO:0000313" key="2">
    <source>
        <dbReference type="Proteomes" id="UP000838756"/>
    </source>
</evidence>
<organism evidence="1 2">
    <name type="scientific">Pararge aegeria aegeria</name>
    <dbReference type="NCBI Taxonomy" id="348720"/>
    <lineage>
        <taxon>Eukaryota</taxon>
        <taxon>Metazoa</taxon>
        <taxon>Ecdysozoa</taxon>
        <taxon>Arthropoda</taxon>
        <taxon>Hexapoda</taxon>
        <taxon>Insecta</taxon>
        <taxon>Pterygota</taxon>
        <taxon>Neoptera</taxon>
        <taxon>Endopterygota</taxon>
        <taxon>Lepidoptera</taxon>
        <taxon>Glossata</taxon>
        <taxon>Ditrysia</taxon>
        <taxon>Papilionoidea</taxon>
        <taxon>Nymphalidae</taxon>
        <taxon>Satyrinae</taxon>
        <taxon>Satyrini</taxon>
        <taxon>Parargina</taxon>
        <taxon>Pararge</taxon>
    </lineage>
</organism>
<gene>
    <name evidence="1" type="primary">jg3365</name>
    <name evidence="1" type="ORF">PAEG_LOCUS16569</name>
</gene>
<reference evidence="1" key="1">
    <citation type="submission" date="2022-03" db="EMBL/GenBank/DDBJ databases">
        <authorList>
            <person name="Lindestad O."/>
        </authorList>
    </citation>
    <scope>NUCLEOTIDE SEQUENCE</scope>
</reference>
<dbReference type="EMBL" id="CAKXAJ010025467">
    <property type="protein sequence ID" value="CAH2239934.1"/>
    <property type="molecule type" value="Genomic_DNA"/>
</dbReference>
<evidence type="ECO:0000313" key="1">
    <source>
        <dbReference type="EMBL" id="CAH2239934.1"/>
    </source>
</evidence>
<comment type="caution">
    <text evidence="1">The sequence shown here is derived from an EMBL/GenBank/DDBJ whole genome shotgun (WGS) entry which is preliminary data.</text>
</comment>
<dbReference type="AlphaFoldDB" id="A0A8S4RR08"/>
<keyword evidence="2" id="KW-1185">Reference proteome</keyword>
<name>A0A8S4RR08_9NEOP</name>
<protein>
    <submittedName>
        <fullName evidence="1">Jg3365 protein</fullName>
    </submittedName>
</protein>
<accession>A0A8S4RR08</accession>
<proteinExistence type="predicted"/>
<sequence>MYAGARVDCFYATKRKNSCSLVRRFRGRTKSFLKMLAGMLDCRYGRMRERELTASVPQSAKSLLPDAKVTGEDQKHPEDACWQVGLQVCESLLCYFK</sequence>
<dbReference type="Proteomes" id="UP000838756">
    <property type="component" value="Unassembled WGS sequence"/>
</dbReference>